<dbReference type="AlphaFoldDB" id="A0A0C2JI21"/>
<keyword evidence="5 9" id="KW-0862">Zinc</keyword>
<dbReference type="GO" id="GO:0004022">
    <property type="term" value="F:alcohol dehydrogenase (NAD+) activity"/>
    <property type="evidence" value="ECO:0007669"/>
    <property type="project" value="UniProtKB-EC"/>
</dbReference>
<dbReference type="InterPro" id="IPR013149">
    <property type="entry name" value="ADH-like_C"/>
</dbReference>
<keyword evidence="4 9" id="KW-0479">Metal-binding</keyword>
<dbReference type="Proteomes" id="UP000031675">
    <property type="component" value="Unassembled WGS sequence"/>
</dbReference>
<dbReference type="InterPro" id="IPR011032">
    <property type="entry name" value="GroES-like_sf"/>
</dbReference>
<evidence type="ECO:0000259" key="12">
    <source>
        <dbReference type="Pfam" id="PF08240"/>
    </source>
</evidence>
<evidence type="ECO:0000256" key="1">
    <source>
        <dbReference type="ARBA" id="ARBA00001947"/>
    </source>
</evidence>
<organism evidence="13 14">
    <name type="scientific">Streptomonospora alba</name>
    <dbReference type="NCBI Taxonomy" id="183763"/>
    <lineage>
        <taxon>Bacteria</taxon>
        <taxon>Bacillati</taxon>
        <taxon>Actinomycetota</taxon>
        <taxon>Actinomycetes</taxon>
        <taxon>Streptosporangiales</taxon>
        <taxon>Nocardiopsidaceae</taxon>
        <taxon>Streptomonospora</taxon>
    </lineage>
</organism>
<dbReference type="STRING" id="183763.LP52_23855"/>
<keyword evidence="10" id="KW-1133">Transmembrane helix</keyword>
<dbReference type="InterPro" id="IPR013154">
    <property type="entry name" value="ADH-like_N"/>
</dbReference>
<comment type="caution">
    <text evidence="13">The sequence shown here is derived from an EMBL/GenBank/DDBJ whole genome shotgun (WGS) entry which is preliminary data.</text>
</comment>
<dbReference type="Gene3D" id="3.90.180.10">
    <property type="entry name" value="Medium-chain alcohol dehydrogenases, catalytic domain"/>
    <property type="match status" value="1"/>
</dbReference>
<evidence type="ECO:0000256" key="7">
    <source>
        <dbReference type="ARBA" id="ARBA00049164"/>
    </source>
</evidence>
<comment type="catalytic activity">
    <reaction evidence="7">
        <text>a secondary alcohol + NAD(+) = a ketone + NADH + H(+)</text>
        <dbReference type="Rhea" id="RHEA:10740"/>
        <dbReference type="ChEBI" id="CHEBI:15378"/>
        <dbReference type="ChEBI" id="CHEBI:17087"/>
        <dbReference type="ChEBI" id="CHEBI:35681"/>
        <dbReference type="ChEBI" id="CHEBI:57540"/>
        <dbReference type="ChEBI" id="CHEBI:57945"/>
        <dbReference type="EC" id="1.1.1.1"/>
    </reaction>
</comment>
<evidence type="ECO:0000256" key="6">
    <source>
        <dbReference type="ARBA" id="ARBA00023002"/>
    </source>
</evidence>
<accession>A0A0C2JI21</accession>
<dbReference type="SUPFAM" id="SSF51735">
    <property type="entry name" value="NAD(P)-binding Rossmann-fold domains"/>
    <property type="match status" value="1"/>
</dbReference>
<evidence type="ECO:0000313" key="13">
    <source>
        <dbReference type="EMBL" id="KIH96607.1"/>
    </source>
</evidence>
<evidence type="ECO:0000256" key="5">
    <source>
        <dbReference type="ARBA" id="ARBA00022833"/>
    </source>
</evidence>
<dbReference type="Pfam" id="PF00107">
    <property type="entry name" value="ADH_zinc_N"/>
    <property type="match status" value="1"/>
</dbReference>
<dbReference type="Gene3D" id="3.40.50.720">
    <property type="entry name" value="NAD(P)-binding Rossmann-like Domain"/>
    <property type="match status" value="1"/>
</dbReference>
<dbReference type="PANTHER" id="PTHR42940">
    <property type="entry name" value="ALCOHOL DEHYDROGENASE 1-RELATED"/>
    <property type="match status" value="1"/>
</dbReference>
<dbReference type="EMBL" id="JROO01000055">
    <property type="protein sequence ID" value="KIH96607.1"/>
    <property type="molecule type" value="Genomic_DNA"/>
</dbReference>
<keyword evidence="6" id="KW-0560">Oxidoreductase</keyword>
<dbReference type="PROSITE" id="PS00059">
    <property type="entry name" value="ADH_ZINC"/>
    <property type="match status" value="1"/>
</dbReference>
<gene>
    <name evidence="13" type="ORF">LP52_23855</name>
</gene>
<dbReference type="RefSeq" id="WP_040276649.1">
    <property type="nucleotide sequence ID" value="NZ_JROO01000055.1"/>
</dbReference>
<protein>
    <recommendedName>
        <fullName evidence="3">alcohol dehydrogenase</fullName>
        <ecNumber evidence="3">1.1.1.1</ecNumber>
    </recommendedName>
</protein>
<evidence type="ECO:0000313" key="14">
    <source>
        <dbReference type="Proteomes" id="UP000031675"/>
    </source>
</evidence>
<dbReference type="SUPFAM" id="SSF50129">
    <property type="entry name" value="GroES-like"/>
    <property type="match status" value="1"/>
</dbReference>
<dbReference type="CDD" id="cd05284">
    <property type="entry name" value="arabinose_DH_like"/>
    <property type="match status" value="1"/>
</dbReference>
<evidence type="ECO:0000256" key="8">
    <source>
        <dbReference type="ARBA" id="ARBA00049243"/>
    </source>
</evidence>
<evidence type="ECO:0000256" key="9">
    <source>
        <dbReference type="RuleBase" id="RU361277"/>
    </source>
</evidence>
<evidence type="ECO:0000256" key="3">
    <source>
        <dbReference type="ARBA" id="ARBA00013190"/>
    </source>
</evidence>
<dbReference type="InterPro" id="IPR002328">
    <property type="entry name" value="ADH_Zn_CS"/>
</dbReference>
<feature type="transmembrane region" description="Helical" evidence="10">
    <location>
        <begin position="169"/>
        <end position="188"/>
    </location>
</feature>
<name>A0A0C2JI21_9ACTN</name>
<sequence length="344" mass="36107">MRAVRYMSVGEKPRVTDVEVPEPGPGQLLLKVTAAGLCHSDLAVMSWPADGFPYELPMTLGHEGAGRVESVGPGVSRVSVGESVVVYGPWGCGVCRMCAQGRENYCPHAARLGVFPPGLGSQGALAEYVLIDSERHVVPIGDLDPVQTVPLTDAGLTPYHAIKRSLDRLVAGSVTVVIGVGGLGHIAVQLLRRLSAATVVALDVREESLELARRSGAQHTLPSDESALEAVRDLSRGLGAAAVFDFVGAAATTALARRMVGQDGDLALVGIGGGTVEVGFESVPFGSRTGITYWGTRSELIELIDLARQGVLDVHVERYGIESGPEAYERMEAGLVKGRAVVVP</sequence>
<dbReference type="OrthoDB" id="334894at2"/>
<keyword evidence="10" id="KW-0812">Transmembrane</keyword>
<proteinExistence type="inferred from homology"/>
<feature type="domain" description="Alcohol dehydrogenase-like C-terminal" evidence="11">
    <location>
        <begin position="182"/>
        <end position="307"/>
    </location>
</feature>
<evidence type="ECO:0000256" key="2">
    <source>
        <dbReference type="ARBA" id="ARBA00008072"/>
    </source>
</evidence>
<reference evidence="14" key="1">
    <citation type="journal article" date="2015" name="Chem. Biol.">
        <title>Structure, bioactivity, and resistance mechanism of streptomonomicin, an unusual lasso Peptide from an understudied halophilic actinomycete.</title>
        <authorList>
            <person name="Metelev M."/>
            <person name="Tietz J.I."/>
            <person name="Melby J.O."/>
            <person name="Blair P.M."/>
            <person name="Zhu L."/>
            <person name="Livnat I."/>
            <person name="Severinov K."/>
            <person name="Mitchell D.A."/>
        </authorList>
    </citation>
    <scope>NUCLEOTIDE SEQUENCE [LARGE SCALE GENOMIC DNA]</scope>
    <source>
        <strain evidence="14">YIM 90003</strain>
    </source>
</reference>
<comment type="cofactor">
    <cofactor evidence="1 9">
        <name>Zn(2+)</name>
        <dbReference type="ChEBI" id="CHEBI:29105"/>
    </cofactor>
</comment>
<dbReference type="EC" id="1.1.1.1" evidence="3"/>
<keyword evidence="14" id="KW-1185">Reference proteome</keyword>
<dbReference type="GO" id="GO:0008270">
    <property type="term" value="F:zinc ion binding"/>
    <property type="evidence" value="ECO:0007669"/>
    <property type="project" value="InterPro"/>
</dbReference>
<keyword evidence="10" id="KW-0472">Membrane</keyword>
<dbReference type="InterPro" id="IPR036291">
    <property type="entry name" value="NAD(P)-bd_dom_sf"/>
</dbReference>
<evidence type="ECO:0000259" key="11">
    <source>
        <dbReference type="Pfam" id="PF00107"/>
    </source>
</evidence>
<evidence type="ECO:0000256" key="4">
    <source>
        <dbReference type="ARBA" id="ARBA00022723"/>
    </source>
</evidence>
<evidence type="ECO:0000256" key="10">
    <source>
        <dbReference type="SAM" id="Phobius"/>
    </source>
</evidence>
<comment type="similarity">
    <text evidence="2 9">Belongs to the zinc-containing alcohol dehydrogenase family.</text>
</comment>
<dbReference type="PANTHER" id="PTHR42940:SF8">
    <property type="entry name" value="VACUOLAR PROTEIN SORTING-ASSOCIATED PROTEIN 11"/>
    <property type="match status" value="1"/>
</dbReference>
<dbReference type="Pfam" id="PF08240">
    <property type="entry name" value="ADH_N"/>
    <property type="match status" value="1"/>
</dbReference>
<feature type="domain" description="Alcohol dehydrogenase-like N-terminal" evidence="12">
    <location>
        <begin position="24"/>
        <end position="140"/>
    </location>
</feature>
<comment type="catalytic activity">
    <reaction evidence="8">
        <text>a primary alcohol + NAD(+) = an aldehyde + NADH + H(+)</text>
        <dbReference type="Rhea" id="RHEA:10736"/>
        <dbReference type="ChEBI" id="CHEBI:15378"/>
        <dbReference type="ChEBI" id="CHEBI:15734"/>
        <dbReference type="ChEBI" id="CHEBI:17478"/>
        <dbReference type="ChEBI" id="CHEBI:57540"/>
        <dbReference type="ChEBI" id="CHEBI:57945"/>
        <dbReference type="EC" id="1.1.1.1"/>
    </reaction>
</comment>